<evidence type="ECO:0000256" key="1">
    <source>
        <dbReference type="SAM" id="MobiDB-lite"/>
    </source>
</evidence>
<accession>A0ABR1FTC7</accession>
<feature type="domain" description="Pseudouridine synthase RsuA/RluA-like" evidence="2">
    <location>
        <begin position="115"/>
        <end position="334"/>
    </location>
</feature>
<dbReference type="Gene3D" id="3.30.2350.10">
    <property type="entry name" value="Pseudouridine synthase"/>
    <property type="match status" value="1"/>
</dbReference>
<feature type="region of interest" description="Disordered" evidence="1">
    <location>
        <begin position="219"/>
        <end position="260"/>
    </location>
</feature>
<dbReference type="PANTHER" id="PTHR21600:SF40">
    <property type="entry name" value="PSEUDOURIDYLATE SYNTHASE RPUSD2"/>
    <property type="match status" value="1"/>
</dbReference>
<dbReference type="InterPro" id="IPR020103">
    <property type="entry name" value="PsdUridine_synth_cat_dom_sf"/>
</dbReference>
<dbReference type="Proteomes" id="UP001363151">
    <property type="component" value="Unassembled WGS sequence"/>
</dbReference>
<name>A0ABR1FTC7_AURAN</name>
<organism evidence="3 4">
    <name type="scientific">Aureococcus anophagefferens</name>
    <name type="common">Harmful bloom alga</name>
    <dbReference type="NCBI Taxonomy" id="44056"/>
    <lineage>
        <taxon>Eukaryota</taxon>
        <taxon>Sar</taxon>
        <taxon>Stramenopiles</taxon>
        <taxon>Ochrophyta</taxon>
        <taxon>Pelagophyceae</taxon>
        <taxon>Pelagomonadales</taxon>
        <taxon>Pelagomonadaceae</taxon>
        <taxon>Aureococcus</taxon>
    </lineage>
</organism>
<dbReference type="PROSITE" id="PS01129">
    <property type="entry name" value="PSI_RLU"/>
    <property type="match status" value="1"/>
</dbReference>
<dbReference type="InterPro" id="IPR006224">
    <property type="entry name" value="PsdUridine_synth_RluA-like_CS"/>
</dbReference>
<dbReference type="Pfam" id="PF00849">
    <property type="entry name" value="PseudoU_synth_2"/>
    <property type="match status" value="1"/>
</dbReference>
<dbReference type="InterPro" id="IPR006145">
    <property type="entry name" value="PsdUridine_synth_RsuA/RluA"/>
</dbReference>
<gene>
    <name evidence="3" type="ORF">SO694_00023043</name>
</gene>
<evidence type="ECO:0000259" key="2">
    <source>
        <dbReference type="Pfam" id="PF00849"/>
    </source>
</evidence>
<dbReference type="EMBL" id="JBBJCI010000230">
    <property type="protein sequence ID" value="KAK7238312.1"/>
    <property type="molecule type" value="Genomic_DNA"/>
</dbReference>
<proteinExistence type="predicted"/>
<dbReference type="InterPro" id="IPR050188">
    <property type="entry name" value="RluA_PseudoU_synthase"/>
</dbReference>
<protein>
    <submittedName>
        <fullName evidence="3">Pseudouridine synthase</fullName>
    </submittedName>
</protein>
<evidence type="ECO:0000313" key="3">
    <source>
        <dbReference type="EMBL" id="KAK7238312.1"/>
    </source>
</evidence>
<sequence length="453" mass="48884">MGKPQSSSEGAPEYVFDESSALSRRVKPYVFTYTMNCKGRWIGRRPAEIFAAEFKMNPASYYAEALADGRILVNGELCGDDLVLKNGDVLVHRAHRHEPPVRGGPIAVVGLDARVLAVDKPGTVPMHPCGSYHYNALSSLLAEDFTPRSFVAERGVDFRAAEAAAAAGLRQVHRLDRLTSGLVLLARSAEAATELCDCIGAGRARKTYVARVVGRFPERAPAATRGPDAARPDEDVDDDQPAKRRRPRESAVAAASARRDGRWRVVRSDGSVEVDCSTRTKCHRDGVCECAPGGADAKASRTRFRLLRRHADGTSTVECHPRTGRTHQIRLHLQWLGHPIANDPNYGGTLGYGESSYAGAPAPNAPPACPVADRGGPRRPGEDLDAFVARKCHRCAAGLDAAHGAEERATCIFLHALRYAGPGWAYETNLPAWATDGALPPEPEPEKRGCCVS</sequence>
<dbReference type="PANTHER" id="PTHR21600">
    <property type="entry name" value="MITOCHONDRIAL RNA PSEUDOURIDINE SYNTHASE"/>
    <property type="match status" value="1"/>
</dbReference>
<dbReference type="SUPFAM" id="SSF55120">
    <property type="entry name" value="Pseudouridine synthase"/>
    <property type="match status" value="1"/>
</dbReference>
<keyword evidence="4" id="KW-1185">Reference proteome</keyword>
<comment type="caution">
    <text evidence="3">The sequence shown here is derived from an EMBL/GenBank/DDBJ whole genome shotgun (WGS) entry which is preliminary data.</text>
</comment>
<reference evidence="3 4" key="1">
    <citation type="submission" date="2024-03" db="EMBL/GenBank/DDBJ databases">
        <title>Aureococcus anophagefferens CCMP1851 and Kratosvirus quantuckense: Draft genome of a second virus-susceptible host strain in the model system.</title>
        <authorList>
            <person name="Chase E."/>
            <person name="Truchon A.R."/>
            <person name="Schepens W."/>
            <person name="Wilhelm S.W."/>
        </authorList>
    </citation>
    <scope>NUCLEOTIDE SEQUENCE [LARGE SCALE GENOMIC DNA]</scope>
    <source>
        <strain evidence="3 4">CCMP1851</strain>
    </source>
</reference>
<evidence type="ECO:0000313" key="4">
    <source>
        <dbReference type="Proteomes" id="UP001363151"/>
    </source>
</evidence>